<proteinExistence type="predicted"/>
<reference evidence="1" key="1">
    <citation type="submission" date="2021-05" db="EMBL/GenBank/DDBJ databases">
        <authorList>
            <person name="Pan Q."/>
            <person name="Jouanno E."/>
            <person name="Zahm M."/>
            <person name="Klopp C."/>
            <person name="Cabau C."/>
            <person name="Louis A."/>
            <person name="Berthelot C."/>
            <person name="Parey E."/>
            <person name="Roest Crollius H."/>
            <person name="Montfort J."/>
            <person name="Robinson-Rechavi M."/>
            <person name="Bouchez O."/>
            <person name="Lampietro C."/>
            <person name="Lopez Roques C."/>
            <person name="Donnadieu C."/>
            <person name="Postlethwait J."/>
            <person name="Bobe J."/>
            <person name="Dillon D."/>
            <person name="Chandos A."/>
            <person name="von Hippel F."/>
            <person name="Guiguen Y."/>
        </authorList>
    </citation>
    <scope>NUCLEOTIDE SEQUENCE</scope>
    <source>
        <strain evidence="1">YG-Jan2019</strain>
    </source>
</reference>
<dbReference type="Proteomes" id="UP001157502">
    <property type="component" value="Chromosome 2"/>
</dbReference>
<keyword evidence="2" id="KW-1185">Reference proteome</keyword>
<protein>
    <submittedName>
        <fullName evidence="1">Uncharacterized protein</fullName>
    </submittedName>
</protein>
<organism evidence="1 2">
    <name type="scientific">Dallia pectoralis</name>
    <name type="common">Alaska blackfish</name>
    <dbReference type="NCBI Taxonomy" id="75939"/>
    <lineage>
        <taxon>Eukaryota</taxon>
        <taxon>Metazoa</taxon>
        <taxon>Chordata</taxon>
        <taxon>Craniata</taxon>
        <taxon>Vertebrata</taxon>
        <taxon>Euteleostomi</taxon>
        <taxon>Actinopterygii</taxon>
        <taxon>Neopterygii</taxon>
        <taxon>Teleostei</taxon>
        <taxon>Protacanthopterygii</taxon>
        <taxon>Esociformes</taxon>
        <taxon>Umbridae</taxon>
        <taxon>Dallia</taxon>
    </lineage>
</organism>
<accession>A0ACC2HFU5</accession>
<gene>
    <name evidence="1" type="ORF">DPEC_G00018830</name>
</gene>
<name>A0ACC2HFU5_DALPE</name>
<sequence>MPYTQTLQTYPKTIQAPRLVSEPVSSSASAFPSLSLGTDWPYLKLFAGNKDFMELKFSKNSRVVGRSGKDSCGTAELHTTKQDGPHPKDYLLVLRPPKLIRLPPYCLASLTIYLLVALCGPS</sequence>
<dbReference type="EMBL" id="CM055729">
    <property type="protein sequence ID" value="KAJ8014737.1"/>
    <property type="molecule type" value="Genomic_DNA"/>
</dbReference>
<evidence type="ECO:0000313" key="1">
    <source>
        <dbReference type="EMBL" id="KAJ8014737.1"/>
    </source>
</evidence>
<evidence type="ECO:0000313" key="2">
    <source>
        <dbReference type="Proteomes" id="UP001157502"/>
    </source>
</evidence>
<comment type="caution">
    <text evidence="1">The sequence shown here is derived from an EMBL/GenBank/DDBJ whole genome shotgun (WGS) entry which is preliminary data.</text>
</comment>